<evidence type="ECO:0000259" key="5">
    <source>
        <dbReference type="PROSITE" id="PS50240"/>
    </source>
</evidence>
<evidence type="ECO:0000313" key="6">
    <source>
        <dbReference type="EMBL" id="CAH1403552.1"/>
    </source>
</evidence>
<feature type="signal peptide" evidence="4">
    <location>
        <begin position="1"/>
        <end position="23"/>
    </location>
</feature>
<evidence type="ECO:0000256" key="4">
    <source>
        <dbReference type="SAM" id="SignalP"/>
    </source>
</evidence>
<dbReference type="PRINTS" id="PR00722">
    <property type="entry name" value="CHYMOTRYPSIN"/>
</dbReference>
<gene>
    <name evidence="6" type="ORF">NEZAVI_LOCUS12145</name>
</gene>
<dbReference type="InterPro" id="IPR051487">
    <property type="entry name" value="Ser/Thr_Proteases_Immune/Dev"/>
</dbReference>
<dbReference type="Gene3D" id="2.40.10.10">
    <property type="entry name" value="Trypsin-like serine proteases"/>
    <property type="match status" value="1"/>
</dbReference>
<evidence type="ECO:0000256" key="2">
    <source>
        <dbReference type="ARBA" id="ARBA00024195"/>
    </source>
</evidence>
<keyword evidence="3" id="KW-0645">Protease</keyword>
<name>A0A9P0HKS6_NEZVI</name>
<dbReference type="InterPro" id="IPR043504">
    <property type="entry name" value="Peptidase_S1_PA_chymotrypsin"/>
</dbReference>
<evidence type="ECO:0000313" key="7">
    <source>
        <dbReference type="Proteomes" id="UP001152798"/>
    </source>
</evidence>
<feature type="chain" id="PRO_5040246983" description="Peptidase S1 domain-containing protein" evidence="4">
    <location>
        <begin position="24"/>
        <end position="309"/>
    </location>
</feature>
<dbReference type="EMBL" id="OV725081">
    <property type="protein sequence ID" value="CAH1403552.1"/>
    <property type="molecule type" value="Genomic_DNA"/>
</dbReference>
<keyword evidence="3" id="KW-0720">Serine protease</keyword>
<dbReference type="SUPFAM" id="SSF50494">
    <property type="entry name" value="Trypsin-like serine proteases"/>
    <property type="match status" value="1"/>
</dbReference>
<dbReference type="PROSITE" id="PS50240">
    <property type="entry name" value="TRYPSIN_DOM"/>
    <property type="match status" value="1"/>
</dbReference>
<dbReference type="SMART" id="SM00020">
    <property type="entry name" value="Tryp_SPc"/>
    <property type="match status" value="1"/>
</dbReference>
<accession>A0A9P0HKS6</accession>
<dbReference type="OrthoDB" id="60866at2759"/>
<dbReference type="InterPro" id="IPR018114">
    <property type="entry name" value="TRYPSIN_HIS"/>
</dbReference>
<dbReference type="InterPro" id="IPR001254">
    <property type="entry name" value="Trypsin_dom"/>
</dbReference>
<dbReference type="Pfam" id="PF00089">
    <property type="entry name" value="Trypsin"/>
    <property type="match status" value="1"/>
</dbReference>
<sequence>MRPINNIKLTFSFILLSITFCSGFKGVDIKKSYCTCEWKNKHNEKGMGRIIGGDEADDGEYPFMAGLFEEADGLVESVQCGATILGSLQLLTAAHCVNPSSNYSVVIGVLGLFDPDLTNIRKVSKIDIHPDFDENTLAGDIALLTVDHPLDFSSRRIGPVCLGQKKRKIHSEFRIVGWGCLSNMSTPQYLQEVSVDEYDYDNCYSRGLIDKHDRKQFCTLSRNKGPCLGDSGGPVLLFDAEKETYTLEGIVSKGPEDCRTLPSVHIDIHHPEYIDWITERSIDQICWIKNLPDDRDWTSRRKNILEYVN</sequence>
<dbReference type="PANTHER" id="PTHR24256">
    <property type="entry name" value="TRYPTASE-RELATED"/>
    <property type="match status" value="1"/>
</dbReference>
<dbReference type="InterPro" id="IPR001314">
    <property type="entry name" value="Peptidase_S1A"/>
</dbReference>
<keyword evidence="4" id="KW-0732">Signal</keyword>
<dbReference type="GO" id="GO:0006508">
    <property type="term" value="P:proteolysis"/>
    <property type="evidence" value="ECO:0007669"/>
    <property type="project" value="UniProtKB-KW"/>
</dbReference>
<keyword evidence="3" id="KW-0378">Hydrolase</keyword>
<dbReference type="Proteomes" id="UP001152798">
    <property type="component" value="Chromosome 5"/>
</dbReference>
<dbReference type="CDD" id="cd00190">
    <property type="entry name" value="Tryp_SPc"/>
    <property type="match status" value="1"/>
</dbReference>
<dbReference type="GO" id="GO:0004252">
    <property type="term" value="F:serine-type endopeptidase activity"/>
    <property type="evidence" value="ECO:0007669"/>
    <property type="project" value="InterPro"/>
</dbReference>
<keyword evidence="1" id="KW-1015">Disulfide bond</keyword>
<protein>
    <recommendedName>
        <fullName evidence="5">Peptidase S1 domain-containing protein</fullName>
    </recommendedName>
</protein>
<organism evidence="6 7">
    <name type="scientific">Nezara viridula</name>
    <name type="common">Southern green stink bug</name>
    <name type="synonym">Cimex viridulus</name>
    <dbReference type="NCBI Taxonomy" id="85310"/>
    <lineage>
        <taxon>Eukaryota</taxon>
        <taxon>Metazoa</taxon>
        <taxon>Ecdysozoa</taxon>
        <taxon>Arthropoda</taxon>
        <taxon>Hexapoda</taxon>
        <taxon>Insecta</taxon>
        <taxon>Pterygota</taxon>
        <taxon>Neoptera</taxon>
        <taxon>Paraneoptera</taxon>
        <taxon>Hemiptera</taxon>
        <taxon>Heteroptera</taxon>
        <taxon>Panheteroptera</taxon>
        <taxon>Pentatomomorpha</taxon>
        <taxon>Pentatomoidea</taxon>
        <taxon>Pentatomidae</taxon>
        <taxon>Pentatominae</taxon>
        <taxon>Nezara</taxon>
    </lineage>
</organism>
<proteinExistence type="inferred from homology"/>
<dbReference type="PROSITE" id="PS00134">
    <property type="entry name" value="TRYPSIN_HIS"/>
    <property type="match status" value="1"/>
</dbReference>
<dbReference type="AlphaFoldDB" id="A0A9P0HKS6"/>
<evidence type="ECO:0000256" key="1">
    <source>
        <dbReference type="ARBA" id="ARBA00023157"/>
    </source>
</evidence>
<dbReference type="PROSITE" id="PS00135">
    <property type="entry name" value="TRYPSIN_SER"/>
    <property type="match status" value="1"/>
</dbReference>
<reference evidence="6" key="1">
    <citation type="submission" date="2022-01" db="EMBL/GenBank/DDBJ databases">
        <authorList>
            <person name="King R."/>
        </authorList>
    </citation>
    <scope>NUCLEOTIDE SEQUENCE</scope>
</reference>
<feature type="domain" description="Peptidase S1" evidence="5">
    <location>
        <begin position="50"/>
        <end position="282"/>
    </location>
</feature>
<evidence type="ECO:0000256" key="3">
    <source>
        <dbReference type="RuleBase" id="RU363034"/>
    </source>
</evidence>
<dbReference type="InterPro" id="IPR033116">
    <property type="entry name" value="TRYPSIN_SER"/>
</dbReference>
<comment type="similarity">
    <text evidence="2">Belongs to the peptidase S1 family. CLIP subfamily.</text>
</comment>
<dbReference type="InterPro" id="IPR009003">
    <property type="entry name" value="Peptidase_S1_PA"/>
</dbReference>
<keyword evidence="7" id="KW-1185">Reference proteome</keyword>